<dbReference type="AlphaFoldDB" id="A0A174W4L0"/>
<reference evidence="1 4" key="1">
    <citation type="submission" date="2015-09" db="EMBL/GenBank/DDBJ databases">
        <authorList>
            <consortium name="Pathogen Informatics"/>
        </authorList>
    </citation>
    <scope>NUCLEOTIDE SEQUENCE [LARGE SCALE GENOMIC DNA]</scope>
    <source>
        <strain evidence="1 4">2789STDY5834948</strain>
    </source>
</reference>
<evidence type="ECO:0000313" key="1">
    <source>
        <dbReference type="EMBL" id="CUQ40616.1"/>
    </source>
</evidence>
<dbReference type="Proteomes" id="UP000450599">
    <property type="component" value="Unassembled WGS sequence"/>
</dbReference>
<evidence type="ECO:0000313" key="6">
    <source>
        <dbReference type="Proteomes" id="UP000471216"/>
    </source>
</evidence>
<organism evidence="1 4">
    <name type="scientific">Parabacteroides distasonis</name>
    <dbReference type="NCBI Taxonomy" id="823"/>
    <lineage>
        <taxon>Bacteria</taxon>
        <taxon>Pseudomonadati</taxon>
        <taxon>Bacteroidota</taxon>
        <taxon>Bacteroidia</taxon>
        <taxon>Bacteroidales</taxon>
        <taxon>Tannerellaceae</taxon>
        <taxon>Parabacteroides</taxon>
    </lineage>
</organism>
<dbReference type="Proteomes" id="UP000095332">
    <property type="component" value="Unassembled WGS sequence"/>
</dbReference>
<dbReference type="RefSeq" id="WP_057328895.1">
    <property type="nucleotide sequence ID" value="NZ_CZBM01000011.1"/>
</dbReference>
<proteinExistence type="predicted"/>
<evidence type="ECO:0000313" key="5">
    <source>
        <dbReference type="Proteomes" id="UP000450599"/>
    </source>
</evidence>
<evidence type="ECO:0000313" key="2">
    <source>
        <dbReference type="EMBL" id="MRY84348.1"/>
    </source>
</evidence>
<gene>
    <name evidence="1" type="ORF">ERS852560_02690</name>
    <name evidence="3" type="ORF">GKD54_13860</name>
    <name evidence="2" type="ORF">GKD58_08790</name>
</gene>
<evidence type="ECO:0000313" key="4">
    <source>
        <dbReference type="Proteomes" id="UP000095332"/>
    </source>
</evidence>
<dbReference type="EMBL" id="WKMW01000007">
    <property type="protein sequence ID" value="MRY84348.1"/>
    <property type="molecule type" value="Genomic_DNA"/>
</dbReference>
<accession>A0A174W4L0</accession>
<sequence length="82" mass="9448">MTKLTIVRETDQEIVFLDYFEDMPVHFTRNKMTGQITVNADDMVRAIGSADSFEEFLATDKGLDFINEWKNEHPNTPFFGGL</sequence>
<dbReference type="EMBL" id="WKMX01000012">
    <property type="protein sequence ID" value="MRZ07271.1"/>
    <property type="molecule type" value="Genomic_DNA"/>
</dbReference>
<name>A0A174W4L0_PARDI</name>
<dbReference type="Proteomes" id="UP000471216">
    <property type="component" value="Unassembled WGS sequence"/>
</dbReference>
<dbReference type="EMBL" id="CZBM01000011">
    <property type="protein sequence ID" value="CUQ40616.1"/>
    <property type="molecule type" value="Genomic_DNA"/>
</dbReference>
<protein>
    <submittedName>
        <fullName evidence="1">Uncharacterized protein</fullName>
    </submittedName>
</protein>
<reference evidence="5 6" key="2">
    <citation type="journal article" date="2019" name="Nat. Med.">
        <title>A library of human gut bacterial isolates paired with longitudinal multiomics data enables mechanistic microbiome research.</title>
        <authorList>
            <person name="Poyet M."/>
            <person name="Groussin M."/>
            <person name="Gibbons S.M."/>
            <person name="Avila-Pacheco J."/>
            <person name="Jiang X."/>
            <person name="Kearney S.M."/>
            <person name="Perrotta A.R."/>
            <person name="Berdy B."/>
            <person name="Zhao S."/>
            <person name="Lieberman T.D."/>
            <person name="Swanson P.K."/>
            <person name="Smith M."/>
            <person name="Roesemann S."/>
            <person name="Alexander J.E."/>
            <person name="Rich S.A."/>
            <person name="Livny J."/>
            <person name="Vlamakis H."/>
            <person name="Clish C."/>
            <person name="Bullock K."/>
            <person name="Deik A."/>
            <person name="Scott J."/>
            <person name="Pierce K.A."/>
            <person name="Xavier R.J."/>
            <person name="Alm E.J."/>
        </authorList>
    </citation>
    <scope>NUCLEOTIDE SEQUENCE [LARGE SCALE GENOMIC DNA]</scope>
    <source>
        <strain evidence="3 6">BIOML-A10</strain>
        <strain evidence="2 5">BIOML-A11</strain>
    </source>
</reference>
<evidence type="ECO:0000313" key="3">
    <source>
        <dbReference type="EMBL" id="MRZ07271.1"/>
    </source>
</evidence>